<evidence type="ECO:0000313" key="2">
    <source>
        <dbReference type="Proteomes" id="UP000001401"/>
    </source>
</evidence>
<accession>E6TY68</accession>
<dbReference type="EMBL" id="CP002394">
    <property type="protein sequence ID" value="ADU32387.1"/>
    <property type="molecule type" value="Genomic_DNA"/>
</dbReference>
<dbReference type="RefSeq" id="WP_013490713.1">
    <property type="nucleotide sequence ID" value="NC_014829.1"/>
</dbReference>
<reference evidence="1" key="1">
    <citation type="submission" date="2010-12" db="EMBL/GenBank/DDBJ databases">
        <title>Complete sequence of Bacillus cellulosilyticus DSM 2522.</title>
        <authorList>
            <consortium name="US DOE Joint Genome Institute"/>
            <person name="Lucas S."/>
            <person name="Copeland A."/>
            <person name="Lapidus A."/>
            <person name="Cheng J.-F."/>
            <person name="Bruce D."/>
            <person name="Goodwin L."/>
            <person name="Pitluck S."/>
            <person name="Chertkov O."/>
            <person name="Detter J.C."/>
            <person name="Han C."/>
            <person name="Tapia R."/>
            <person name="Land M."/>
            <person name="Hauser L."/>
            <person name="Jeffries C."/>
            <person name="Kyrpides N."/>
            <person name="Ivanova N."/>
            <person name="Mikhailova N."/>
            <person name="Brumm P."/>
            <person name="Mead D."/>
            <person name="Woyke T."/>
        </authorList>
    </citation>
    <scope>NUCLEOTIDE SEQUENCE [LARGE SCALE GENOMIC DNA]</scope>
    <source>
        <strain evidence="1">DSM 2522</strain>
    </source>
</reference>
<dbReference type="HOGENOM" id="CLU_2598635_0_0_9"/>
<dbReference type="KEGG" id="bco:Bcell_4160"/>
<evidence type="ECO:0000313" key="1">
    <source>
        <dbReference type="EMBL" id="ADU32387.1"/>
    </source>
</evidence>
<proteinExistence type="predicted"/>
<name>E6TY68_EVAC2</name>
<dbReference type="AlphaFoldDB" id="E6TY68"/>
<organism evidence="1 2">
    <name type="scientific">Evansella cellulosilytica (strain ATCC 21833 / DSM 2522 / FERM P-1141 / JCM 9156 / N-4)</name>
    <name type="common">Bacillus cellulosilyticus</name>
    <dbReference type="NCBI Taxonomy" id="649639"/>
    <lineage>
        <taxon>Bacteria</taxon>
        <taxon>Bacillati</taxon>
        <taxon>Bacillota</taxon>
        <taxon>Bacilli</taxon>
        <taxon>Bacillales</taxon>
        <taxon>Bacillaceae</taxon>
        <taxon>Evansella</taxon>
    </lineage>
</organism>
<sequence length="79" mass="9041">MTNCFLIPYDRGEGTRFILFSDEALLKANVHDYEIALARDPAGYVANFKEKTLITVKLYLRFSSYYVTLIREGVINGNT</sequence>
<protein>
    <submittedName>
        <fullName evidence="1">Uncharacterized protein</fullName>
    </submittedName>
</protein>
<dbReference type="STRING" id="649639.Bcell_4160"/>
<dbReference type="Proteomes" id="UP000001401">
    <property type="component" value="Chromosome"/>
</dbReference>
<gene>
    <name evidence="1" type="ordered locus">Bcell_4160</name>
</gene>
<keyword evidence="2" id="KW-1185">Reference proteome</keyword>